<feature type="region of interest" description="Disordered" evidence="1">
    <location>
        <begin position="184"/>
        <end position="236"/>
    </location>
</feature>
<name>A0A9K3Q0Y6_9STRA</name>
<evidence type="ECO:0000313" key="2">
    <source>
        <dbReference type="EMBL" id="KAG7364184.1"/>
    </source>
</evidence>
<feature type="region of interest" description="Disordered" evidence="1">
    <location>
        <begin position="1"/>
        <end position="28"/>
    </location>
</feature>
<dbReference type="AlphaFoldDB" id="A0A9K3Q0Y6"/>
<accession>A0A9K3Q0Y6</accession>
<gene>
    <name evidence="2" type="ORF">IV203_037386</name>
</gene>
<feature type="compositionally biased region" description="Low complexity" evidence="1">
    <location>
        <begin position="195"/>
        <end position="204"/>
    </location>
</feature>
<sequence>MIDTEMQERGPSPPAPATTPAYASDSMASAVSEATKLRSLSPTDVLLSNELAMSGLWESLRRSAFSSSPSSSPLPSTPLSLPCPSATPMSSSQPSSAGALPLLAAASTVASPSASAALMDHYLRVIRSGALARSVLQLEHSVNIAAAAAAALNNRRSPPNSQPAKARTLKTKFSLLDCRSSTAAMSRGMRKKTPLARPAGLQPLRAPPALPRINPGQQLIGMKPPTFSNDGSVKKK</sequence>
<feature type="region of interest" description="Disordered" evidence="1">
    <location>
        <begin position="67"/>
        <end position="97"/>
    </location>
</feature>
<reference evidence="2" key="1">
    <citation type="journal article" date="2021" name="Sci. Rep.">
        <title>Diploid genomic architecture of Nitzschia inconspicua, an elite biomass production diatom.</title>
        <authorList>
            <person name="Oliver A."/>
            <person name="Podell S."/>
            <person name="Pinowska A."/>
            <person name="Traller J.C."/>
            <person name="Smith S.R."/>
            <person name="McClure R."/>
            <person name="Beliaev A."/>
            <person name="Bohutskyi P."/>
            <person name="Hill E.A."/>
            <person name="Rabines A."/>
            <person name="Zheng H."/>
            <person name="Allen L.Z."/>
            <person name="Kuo A."/>
            <person name="Grigoriev I.V."/>
            <person name="Allen A.E."/>
            <person name="Hazlebeck D."/>
            <person name="Allen E.E."/>
        </authorList>
    </citation>
    <scope>NUCLEOTIDE SEQUENCE</scope>
    <source>
        <strain evidence="2">Hildebrandi</strain>
    </source>
</reference>
<reference evidence="2" key="2">
    <citation type="submission" date="2021-04" db="EMBL/GenBank/DDBJ databases">
        <authorList>
            <person name="Podell S."/>
        </authorList>
    </citation>
    <scope>NUCLEOTIDE SEQUENCE</scope>
    <source>
        <strain evidence="2">Hildebrandi</strain>
    </source>
</reference>
<protein>
    <submittedName>
        <fullName evidence="2">Uncharacterized protein</fullName>
    </submittedName>
</protein>
<dbReference type="Proteomes" id="UP000693970">
    <property type="component" value="Unassembled WGS sequence"/>
</dbReference>
<proteinExistence type="predicted"/>
<feature type="compositionally biased region" description="Polar residues" evidence="1">
    <location>
        <begin position="226"/>
        <end position="236"/>
    </location>
</feature>
<keyword evidence="3" id="KW-1185">Reference proteome</keyword>
<organism evidence="2 3">
    <name type="scientific">Nitzschia inconspicua</name>
    <dbReference type="NCBI Taxonomy" id="303405"/>
    <lineage>
        <taxon>Eukaryota</taxon>
        <taxon>Sar</taxon>
        <taxon>Stramenopiles</taxon>
        <taxon>Ochrophyta</taxon>
        <taxon>Bacillariophyta</taxon>
        <taxon>Bacillariophyceae</taxon>
        <taxon>Bacillariophycidae</taxon>
        <taxon>Bacillariales</taxon>
        <taxon>Bacillariaceae</taxon>
        <taxon>Nitzschia</taxon>
    </lineage>
</organism>
<evidence type="ECO:0000256" key="1">
    <source>
        <dbReference type="SAM" id="MobiDB-lite"/>
    </source>
</evidence>
<evidence type="ECO:0000313" key="3">
    <source>
        <dbReference type="Proteomes" id="UP000693970"/>
    </source>
</evidence>
<comment type="caution">
    <text evidence="2">The sequence shown here is derived from an EMBL/GenBank/DDBJ whole genome shotgun (WGS) entry which is preliminary data.</text>
</comment>
<dbReference type="EMBL" id="JAGRRH010000009">
    <property type="protein sequence ID" value="KAG7364184.1"/>
    <property type="molecule type" value="Genomic_DNA"/>
</dbReference>
<dbReference type="OrthoDB" id="166546at2759"/>